<dbReference type="AlphaFoldDB" id="A0AAV1HU70"/>
<keyword evidence="3" id="KW-1185">Reference proteome</keyword>
<feature type="compositionally biased region" description="Basic and acidic residues" evidence="1">
    <location>
        <begin position="17"/>
        <end position="33"/>
    </location>
</feature>
<sequence length="104" mass="11598">MSMRLVKQQLAALSSRDTPELESQKGKATGRKDRKERRNKKKQPAGAVKKKQSKEAATTLSEAEVRKRNLEYCKKSMAAEKSTELMMKALESYNASSKGKGLGH</sequence>
<name>A0AAV1HU70_9CHLO</name>
<feature type="region of interest" description="Disordered" evidence="1">
    <location>
        <begin position="1"/>
        <end position="62"/>
    </location>
</feature>
<protein>
    <recommendedName>
        <fullName evidence="4">40S ribosomal protein S19-binding protein 1</fullName>
    </recommendedName>
</protein>
<accession>A0AAV1HU70</accession>
<evidence type="ECO:0000313" key="2">
    <source>
        <dbReference type="EMBL" id="CAK0738155.1"/>
    </source>
</evidence>
<reference evidence="2 3" key="1">
    <citation type="submission" date="2023-10" db="EMBL/GenBank/DDBJ databases">
        <authorList>
            <person name="Maclean D."/>
            <person name="Macfadyen A."/>
        </authorList>
    </citation>
    <scope>NUCLEOTIDE SEQUENCE [LARGE SCALE GENOMIC DNA]</scope>
</reference>
<dbReference type="Proteomes" id="UP001314263">
    <property type="component" value="Unassembled WGS sequence"/>
</dbReference>
<comment type="caution">
    <text evidence="2">The sequence shown here is derived from an EMBL/GenBank/DDBJ whole genome shotgun (WGS) entry which is preliminary data.</text>
</comment>
<evidence type="ECO:0000256" key="1">
    <source>
        <dbReference type="SAM" id="MobiDB-lite"/>
    </source>
</evidence>
<proteinExistence type="predicted"/>
<gene>
    <name evidence="2" type="ORF">CVIRNUC_001002</name>
</gene>
<evidence type="ECO:0000313" key="3">
    <source>
        <dbReference type="Proteomes" id="UP001314263"/>
    </source>
</evidence>
<evidence type="ECO:0008006" key="4">
    <source>
        <dbReference type="Google" id="ProtNLM"/>
    </source>
</evidence>
<organism evidence="2 3">
    <name type="scientific">Coccomyxa viridis</name>
    <dbReference type="NCBI Taxonomy" id="1274662"/>
    <lineage>
        <taxon>Eukaryota</taxon>
        <taxon>Viridiplantae</taxon>
        <taxon>Chlorophyta</taxon>
        <taxon>core chlorophytes</taxon>
        <taxon>Trebouxiophyceae</taxon>
        <taxon>Trebouxiophyceae incertae sedis</taxon>
        <taxon>Coccomyxaceae</taxon>
        <taxon>Coccomyxa</taxon>
    </lineage>
</organism>
<feature type="compositionally biased region" description="Basic residues" evidence="1">
    <location>
        <begin position="34"/>
        <end position="52"/>
    </location>
</feature>
<dbReference type="EMBL" id="CAUYUE010000002">
    <property type="protein sequence ID" value="CAK0738155.1"/>
    <property type="molecule type" value="Genomic_DNA"/>
</dbReference>